<feature type="transmembrane region" description="Helical" evidence="1">
    <location>
        <begin position="37"/>
        <end position="58"/>
    </location>
</feature>
<feature type="transmembrane region" description="Helical" evidence="1">
    <location>
        <begin position="70"/>
        <end position="89"/>
    </location>
</feature>
<protein>
    <submittedName>
        <fullName evidence="2">Uncharacterized protein</fullName>
    </submittedName>
</protein>
<name>A0ABR8LBK2_9ACTN</name>
<dbReference type="EMBL" id="JACXRZ010000025">
    <property type="protein sequence ID" value="MBD3147047.1"/>
    <property type="molecule type" value="Genomic_DNA"/>
</dbReference>
<sequence length="122" mass="13383">MRNVVWLISGYAAVSLLTLVAMIVFRHDATMVTTEVWVRGAIVAAGSLLTLFFAVRAARGDRRMLLRLRVVTAVMAVAIAVIIALPGLFPLWFKLEQGVCGLLLLAVVVQINRRSVVRPSVR</sequence>
<evidence type="ECO:0000313" key="2">
    <source>
        <dbReference type="EMBL" id="MBD3147047.1"/>
    </source>
</evidence>
<feature type="transmembrane region" description="Helical" evidence="1">
    <location>
        <begin position="5"/>
        <end position="25"/>
    </location>
</feature>
<keyword evidence="3" id="KW-1185">Reference proteome</keyword>
<organism evidence="2 3">
    <name type="scientific">Microbispora bryophytorum subsp. camponoti</name>
    <dbReference type="NCBI Taxonomy" id="1677852"/>
    <lineage>
        <taxon>Bacteria</taxon>
        <taxon>Bacillati</taxon>
        <taxon>Actinomycetota</taxon>
        <taxon>Actinomycetes</taxon>
        <taxon>Streptosporangiales</taxon>
        <taxon>Streptosporangiaceae</taxon>
        <taxon>Microbispora</taxon>
    </lineage>
</organism>
<keyword evidence="1" id="KW-0472">Membrane</keyword>
<gene>
    <name evidence="2" type="ORF">IEQ31_28195</name>
</gene>
<dbReference type="RefSeq" id="WP_191054280.1">
    <property type="nucleotide sequence ID" value="NZ_JACXRZ010000025.1"/>
</dbReference>
<keyword evidence="1" id="KW-0812">Transmembrane</keyword>
<reference evidence="2 3" key="1">
    <citation type="submission" date="2020-09" db="EMBL/GenBank/DDBJ databases">
        <title>Actinomycete isolated from the Camponotus japonicus Mayr.</title>
        <authorList>
            <person name="Gong X."/>
        </authorList>
    </citation>
    <scope>NUCLEOTIDE SEQUENCE [LARGE SCALE GENOMIC DNA]</scope>
    <source>
        <strain evidence="2 3">2C-HV3</strain>
    </source>
</reference>
<evidence type="ECO:0000256" key="1">
    <source>
        <dbReference type="SAM" id="Phobius"/>
    </source>
</evidence>
<dbReference type="Proteomes" id="UP000653231">
    <property type="component" value="Unassembled WGS sequence"/>
</dbReference>
<evidence type="ECO:0000313" key="3">
    <source>
        <dbReference type="Proteomes" id="UP000653231"/>
    </source>
</evidence>
<comment type="caution">
    <text evidence="2">The sequence shown here is derived from an EMBL/GenBank/DDBJ whole genome shotgun (WGS) entry which is preliminary data.</text>
</comment>
<keyword evidence="1" id="KW-1133">Transmembrane helix</keyword>
<accession>A0ABR8LBK2</accession>
<proteinExistence type="predicted"/>